<dbReference type="AlphaFoldDB" id="A0A2M6XUJ6"/>
<evidence type="ECO:0000259" key="1">
    <source>
        <dbReference type="Pfam" id="PF10412"/>
    </source>
</evidence>
<gene>
    <name evidence="3" type="ORF">COT20_01630</name>
</gene>
<dbReference type="Gene3D" id="3.40.50.300">
    <property type="entry name" value="P-loop containing nucleotide triphosphate hydrolases"/>
    <property type="match status" value="2"/>
</dbReference>
<name>A0A2M6XUJ6_9BACT</name>
<dbReference type="InterPro" id="IPR051162">
    <property type="entry name" value="T4SS_component"/>
</dbReference>
<dbReference type="PANTHER" id="PTHR30121:SF11">
    <property type="entry name" value="AAA+ ATPASE DOMAIN-CONTAINING PROTEIN"/>
    <property type="match status" value="1"/>
</dbReference>
<dbReference type="InterPro" id="IPR027417">
    <property type="entry name" value="P-loop_NTPase"/>
</dbReference>
<evidence type="ECO:0000313" key="3">
    <source>
        <dbReference type="EMBL" id="PIU15496.1"/>
    </source>
</evidence>
<dbReference type="InterPro" id="IPR019476">
    <property type="entry name" value="T4SS_TraD_DNA-bd"/>
</dbReference>
<evidence type="ECO:0000313" key="4">
    <source>
        <dbReference type="Proteomes" id="UP000229784"/>
    </source>
</evidence>
<protein>
    <submittedName>
        <fullName evidence="3">Uncharacterized protein</fullName>
    </submittedName>
</protein>
<sequence length="823" mass="94718">MWLILSIIIIFVLTLLVVVEIVLGKKKKINRLSQSLAMSLFLVRMPKYEKKEQDQQKQDFKALIEQMEQVYSYFLYLKKPGFREKRLGGYTLPRVVFEIASKVGESDIAFYVAVPDYMENEIEKGIQGVFPQAMVEKVPQDYTVFEPQAKVAGRRLFLKDRLYFPIKTYKNLEKDPLSSITNGLSKIKPEEGAAIQIILKPSLLNIKSKEEKILSEVTERGRGVRLVVAQTDRHWFLSWFFYISEVLFTSPSKKHQEEQERQNKEAQKEKTANETLIQAIKAKAQKQIFDVNIRLIGVAGEMARAEEIADHLAGAFAQFSTTLNGFHPVRIKKRWLKRFVYDFSFRNFNQKEKIVLNLEELSSIYHFPLIQLETPNIKWAKTKESTPPTGLSSDQSVGLNLIGMSLFRGEEKPICFASRDDRRRHFYIVGQTGTGKSNLLREMIRQDIEKGEGVAVIDPNGDLIEDTLANIPKARIEDVVLFEPFDMQRPCGLNMLEWKVPAQKDFAISEMIMIFTKLFPPEIIGPMFEHYMRNAMLALMADKNEPGTLVDIPRLFTDKAFMESKVAKVSDPLVKIFWQQEWAQTTGQTRSDMLGYVVSKVGRFVENEMMRNIIGQARSTFDLEEIMNNKKIFLANLSKGLTGEMNASLLGLILVSKMQIAAFRRGAMAPEERKDFYLYIDEFQNFTTDSIVIILSEARKYRLNLILAHQFMPQLTEQIRNAVIGNVGSIACFRVGALDAEFLEKQFEPEFSRFDLLNIDNFQFIIKMMFNNTLSSAFKVRAIKAKEGDISIVPLVKQLSKLKYARPRETVEREISQRINLTF</sequence>
<dbReference type="Proteomes" id="UP000229784">
    <property type="component" value="Unassembled WGS sequence"/>
</dbReference>
<dbReference type="EMBL" id="PEXQ01000040">
    <property type="protein sequence ID" value="PIU15496.1"/>
    <property type="molecule type" value="Genomic_DNA"/>
</dbReference>
<evidence type="ECO:0000259" key="2">
    <source>
        <dbReference type="Pfam" id="PF26449"/>
    </source>
</evidence>
<dbReference type="Pfam" id="PF10412">
    <property type="entry name" value="TrwB_AAD_bind"/>
    <property type="match status" value="1"/>
</dbReference>
<dbReference type="InterPro" id="IPR058441">
    <property type="entry name" value="DUF8128"/>
</dbReference>
<reference evidence="4" key="1">
    <citation type="submission" date="2017-09" db="EMBL/GenBank/DDBJ databases">
        <title>Depth-based differentiation of microbial function through sediment-hosted aquifers and enrichment of novel symbionts in the deep terrestrial subsurface.</title>
        <authorList>
            <person name="Probst A.J."/>
            <person name="Ladd B."/>
            <person name="Jarett J.K."/>
            <person name="Geller-Mcgrath D.E."/>
            <person name="Sieber C.M.K."/>
            <person name="Emerson J.B."/>
            <person name="Anantharaman K."/>
            <person name="Thomas B.C."/>
            <person name="Malmstrom R."/>
            <person name="Stieglmeier M."/>
            <person name="Klingl A."/>
            <person name="Woyke T."/>
            <person name="Ryan C.M."/>
            <person name="Banfield J.F."/>
        </authorList>
    </citation>
    <scope>NUCLEOTIDE SEQUENCE [LARGE SCALE GENOMIC DNA]</scope>
</reference>
<comment type="caution">
    <text evidence="3">The sequence shown here is derived from an EMBL/GenBank/DDBJ whole genome shotgun (WGS) entry which is preliminary data.</text>
</comment>
<dbReference type="PANTHER" id="PTHR30121">
    <property type="entry name" value="UNCHARACTERIZED PROTEIN YJGR-RELATED"/>
    <property type="match status" value="1"/>
</dbReference>
<accession>A0A2M6XUJ6</accession>
<dbReference type="Pfam" id="PF26449">
    <property type="entry name" value="DUF8128"/>
    <property type="match status" value="1"/>
</dbReference>
<dbReference type="SUPFAM" id="SSF52540">
    <property type="entry name" value="P-loop containing nucleoside triphosphate hydrolases"/>
    <property type="match status" value="1"/>
</dbReference>
<proteinExistence type="predicted"/>
<feature type="domain" description="DUF8128" evidence="2">
    <location>
        <begin position="92"/>
        <end position="379"/>
    </location>
</feature>
<feature type="domain" description="Type IV secretion system coupling protein TraD DNA-binding" evidence="1">
    <location>
        <begin position="422"/>
        <end position="717"/>
    </location>
</feature>
<organism evidence="3 4">
    <name type="scientific">bacterium (Candidatus Gribaldobacteria) CG08_land_8_20_14_0_20_39_15</name>
    <dbReference type="NCBI Taxonomy" id="2014273"/>
    <lineage>
        <taxon>Bacteria</taxon>
        <taxon>Candidatus Gribaldobacteria</taxon>
    </lineage>
</organism>